<accession>A0ABQ5QBA9</accession>
<name>A0ABQ5QBA9_9BACT</name>
<evidence type="ECO:0000256" key="1">
    <source>
        <dbReference type="ARBA" id="ARBA00022491"/>
    </source>
</evidence>
<dbReference type="SUPFAM" id="SSF53822">
    <property type="entry name" value="Periplasmic binding protein-like I"/>
    <property type="match status" value="1"/>
</dbReference>
<evidence type="ECO:0000259" key="6">
    <source>
        <dbReference type="PROSITE" id="PS50932"/>
    </source>
</evidence>
<keyword evidence="2" id="KW-0805">Transcription regulation</keyword>
<dbReference type="InterPro" id="IPR010982">
    <property type="entry name" value="Lambda_DNA-bd_dom_sf"/>
</dbReference>
<dbReference type="CDD" id="cd01392">
    <property type="entry name" value="HTH_LacI"/>
    <property type="match status" value="1"/>
</dbReference>
<dbReference type="Pfam" id="PF13377">
    <property type="entry name" value="Peripla_BP_3"/>
    <property type="match status" value="1"/>
</dbReference>
<dbReference type="PROSITE" id="PS50932">
    <property type="entry name" value="HTH_LACI_2"/>
    <property type="match status" value="1"/>
</dbReference>
<keyword evidence="3" id="KW-0238">DNA-binding</keyword>
<evidence type="ECO:0000256" key="4">
    <source>
        <dbReference type="ARBA" id="ARBA00023163"/>
    </source>
</evidence>
<evidence type="ECO:0000313" key="7">
    <source>
        <dbReference type="EMBL" id="GLH71746.1"/>
    </source>
</evidence>
<evidence type="ECO:0000313" key="8">
    <source>
        <dbReference type="Proteomes" id="UP001165069"/>
    </source>
</evidence>
<dbReference type="SMART" id="SM00354">
    <property type="entry name" value="HTH_LACI"/>
    <property type="match status" value="1"/>
</dbReference>
<feature type="domain" description="HTH lacI-type" evidence="6">
    <location>
        <begin position="2"/>
        <end position="57"/>
    </location>
</feature>
<evidence type="ECO:0000256" key="5">
    <source>
        <dbReference type="SAM" id="MobiDB-lite"/>
    </source>
</evidence>
<protein>
    <submittedName>
        <fullName evidence="7">LacI family transcriptional regulator</fullName>
    </submittedName>
</protein>
<dbReference type="InterPro" id="IPR000843">
    <property type="entry name" value="HTH_LacI"/>
</dbReference>
<keyword evidence="4" id="KW-0804">Transcription</keyword>
<dbReference type="PROSITE" id="PS00356">
    <property type="entry name" value="HTH_LACI_1"/>
    <property type="match status" value="1"/>
</dbReference>
<dbReference type="Pfam" id="PF00356">
    <property type="entry name" value="LacI"/>
    <property type="match status" value="1"/>
</dbReference>
<sequence>MSTITDVAEEAGVSRSTVSRVLSGSDAPIKPATREKVLEVVAKLGFRPNAVARSLSGKRTYTVGVLVSDIGNPFYADVIKGVEDAGLPEGYNLFLGNTNFDLERGTTLIHSLIDRRVDGVIILFSRTSKEWLTTLAGHNIPVTVVDPDASLPTLESVSIKVDFRPGIRAAVEHLVGLGHWRFAHVSGPLDLQTSRHRRDVFLEELAARGIKPSHIQCEEGDFHIEGGREAARRLFDRKTWPTAIFTANDLMALGVLGEAHARDLRVPQDLSVIGLDDIWPAAHSTPPLSTVAMPRYQIGFQAMSRLMKHLKEAKPKRKSSQEISLATQLVIRESTAPPRR</sequence>
<dbReference type="SUPFAM" id="SSF47413">
    <property type="entry name" value="lambda repressor-like DNA-binding domains"/>
    <property type="match status" value="1"/>
</dbReference>
<evidence type="ECO:0000256" key="3">
    <source>
        <dbReference type="ARBA" id="ARBA00023125"/>
    </source>
</evidence>
<dbReference type="RefSeq" id="WP_285569241.1">
    <property type="nucleotide sequence ID" value="NZ_BSDE01000001.1"/>
</dbReference>
<reference evidence="7 8" key="1">
    <citation type="journal article" date="2023" name="Antonie Van Leeuwenhoek">
        <title>Mesoterricola silvestris gen. nov., sp. nov., Mesoterricola sediminis sp. nov., Geothrix oryzae sp. nov., Geothrix edaphica sp. nov., Geothrix rubra sp. nov., and Geothrix limicola sp. nov., six novel members of Acidobacteriota isolated from soils.</title>
        <authorList>
            <person name="Itoh H."/>
            <person name="Sugisawa Y."/>
            <person name="Mise K."/>
            <person name="Xu Z."/>
            <person name="Kuniyasu M."/>
            <person name="Ushijima N."/>
            <person name="Kawano K."/>
            <person name="Kobayashi E."/>
            <person name="Shiratori Y."/>
            <person name="Masuda Y."/>
            <person name="Senoo K."/>
        </authorList>
    </citation>
    <scope>NUCLEOTIDE SEQUENCE [LARGE SCALE GENOMIC DNA]</scope>
    <source>
        <strain evidence="7 8">Red804</strain>
    </source>
</reference>
<dbReference type="Gene3D" id="3.40.50.2300">
    <property type="match status" value="2"/>
</dbReference>
<organism evidence="7 8">
    <name type="scientific">Geothrix limicola</name>
    <dbReference type="NCBI Taxonomy" id="2927978"/>
    <lineage>
        <taxon>Bacteria</taxon>
        <taxon>Pseudomonadati</taxon>
        <taxon>Acidobacteriota</taxon>
        <taxon>Holophagae</taxon>
        <taxon>Holophagales</taxon>
        <taxon>Holophagaceae</taxon>
        <taxon>Geothrix</taxon>
    </lineage>
</organism>
<dbReference type="EMBL" id="BSDE01000001">
    <property type="protein sequence ID" value="GLH71746.1"/>
    <property type="molecule type" value="Genomic_DNA"/>
</dbReference>
<dbReference type="CDD" id="cd06267">
    <property type="entry name" value="PBP1_LacI_sugar_binding-like"/>
    <property type="match status" value="1"/>
</dbReference>
<keyword evidence="1" id="KW-0678">Repressor</keyword>
<evidence type="ECO:0000256" key="2">
    <source>
        <dbReference type="ARBA" id="ARBA00023015"/>
    </source>
</evidence>
<dbReference type="PRINTS" id="PR00036">
    <property type="entry name" value="HTHLACI"/>
</dbReference>
<dbReference type="PANTHER" id="PTHR30146:SF148">
    <property type="entry name" value="HTH-TYPE TRANSCRIPTIONAL REPRESSOR PURR-RELATED"/>
    <property type="match status" value="1"/>
</dbReference>
<proteinExistence type="predicted"/>
<dbReference type="PANTHER" id="PTHR30146">
    <property type="entry name" value="LACI-RELATED TRANSCRIPTIONAL REPRESSOR"/>
    <property type="match status" value="1"/>
</dbReference>
<dbReference type="InterPro" id="IPR046335">
    <property type="entry name" value="LacI/GalR-like_sensor"/>
</dbReference>
<dbReference type="Proteomes" id="UP001165069">
    <property type="component" value="Unassembled WGS sequence"/>
</dbReference>
<comment type="caution">
    <text evidence="7">The sequence shown here is derived from an EMBL/GenBank/DDBJ whole genome shotgun (WGS) entry which is preliminary data.</text>
</comment>
<gene>
    <name evidence="7" type="ORF">GETHLI_02480</name>
</gene>
<keyword evidence="8" id="KW-1185">Reference proteome</keyword>
<feature type="region of interest" description="Disordered" evidence="5">
    <location>
        <begin position="313"/>
        <end position="340"/>
    </location>
</feature>
<dbReference type="Gene3D" id="1.10.260.40">
    <property type="entry name" value="lambda repressor-like DNA-binding domains"/>
    <property type="match status" value="1"/>
</dbReference>
<dbReference type="InterPro" id="IPR028082">
    <property type="entry name" value="Peripla_BP_I"/>
</dbReference>